<dbReference type="NCBIfam" id="TIGR01297">
    <property type="entry name" value="CDF"/>
    <property type="match status" value="1"/>
</dbReference>
<evidence type="ECO:0000313" key="8">
    <source>
        <dbReference type="EMBL" id="KAJ3185496.1"/>
    </source>
</evidence>
<evidence type="ECO:0000256" key="3">
    <source>
        <dbReference type="ARBA" id="ARBA00022692"/>
    </source>
</evidence>
<gene>
    <name evidence="8" type="ORF">HDU87_000119</name>
</gene>
<dbReference type="SUPFAM" id="SSF160240">
    <property type="entry name" value="Cation efflux protein cytoplasmic domain-like"/>
    <property type="match status" value="1"/>
</dbReference>
<keyword evidence="4" id="KW-1133">Transmembrane helix</keyword>
<accession>A0AAD5TSB3</accession>
<dbReference type="SUPFAM" id="SSF161111">
    <property type="entry name" value="Cation efflux protein transmembrane domain-like"/>
    <property type="match status" value="1"/>
</dbReference>
<feature type="region of interest" description="Disordered" evidence="6">
    <location>
        <begin position="164"/>
        <end position="194"/>
    </location>
</feature>
<dbReference type="InterPro" id="IPR002524">
    <property type="entry name" value="Cation_efflux"/>
</dbReference>
<sequence>MIGSVGLKEAMYHWTTRVAKRVNSSVLLANAWHHRLDAMSSSVALAAIFGAVEGWTWLDPVGGVVVAGMVIRAGWKAGRPAVLELLDAAAPPEMADSISNSLTTAIAARDAADVIGFEGLRVRKAGPFSTVEVSILLRDPVNTSAARAQAILLNLERALKSADPDVQEVSMRIASDKQQSSPPPPPPPPATPTQ</sequence>
<keyword evidence="9" id="KW-1185">Reference proteome</keyword>
<name>A0AAD5TSB3_9FUNG</name>
<dbReference type="Gene3D" id="3.30.70.1350">
    <property type="entry name" value="Cation efflux protein, cytoplasmic domain"/>
    <property type="match status" value="1"/>
</dbReference>
<evidence type="ECO:0000256" key="1">
    <source>
        <dbReference type="ARBA" id="ARBA00004141"/>
    </source>
</evidence>
<keyword evidence="3" id="KW-0812">Transmembrane</keyword>
<dbReference type="AlphaFoldDB" id="A0AAD5TSB3"/>
<reference evidence="8" key="1">
    <citation type="submission" date="2020-05" db="EMBL/GenBank/DDBJ databases">
        <title>Phylogenomic resolution of chytrid fungi.</title>
        <authorList>
            <person name="Stajich J.E."/>
            <person name="Amses K."/>
            <person name="Simmons R."/>
            <person name="Seto K."/>
            <person name="Myers J."/>
            <person name="Bonds A."/>
            <person name="Quandt C.A."/>
            <person name="Barry K."/>
            <person name="Liu P."/>
            <person name="Grigoriev I."/>
            <person name="Longcore J.E."/>
            <person name="James T.Y."/>
        </authorList>
    </citation>
    <scope>NUCLEOTIDE SEQUENCE</scope>
    <source>
        <strain evidence="8">JEL0379</strain>
    </source>
</reference>
<dbReference type="Proteomes" id="UP001212152">
    <property type="component" value="Unassembled WGS sequence"/>
</dbReference>
<dbReference type="Gene3D" id="1.20.1510.10">
    <property type="entry name" value="Cation efflux protein transmembrane domain"/>
    <property type="match status" value="1"/>
</dbReference>
<dbReference type="PANTHER" id="PTHR43840">
    <property type="entry name" value="MITOCHONDRIAL METAL TRANSPORTER 1-RELATED"/>
    <property type="match status" value="1"/>
</dbReference>
<dbReference type="PANTHER" id="PTHR43840:SF15">
    <property type="entry name" value="MITOCHONDRIAL METAL TRANSPORTER 1-RELATED"/>
    <property type="match status" value="1"/>
</dbReference>
<dbReference type="InterPro" id="IPR036837">
    <property type="entry name" value="Cation_efflux_CTD_sf"/>
</dbReference>
<feature type="domain" description="Cation efflux protein transmembrane" evidence="7">
    <location>
        <begin position="1"/>
        <end position="86"/>
    </location>
</feature>
<evidence type="ECO:0000256" key="6">
    <source>
        <dbReference type="SAM" id="MobiDB-lite"/>
    </source>
</evidence>
<dbReference type="GO" id="GO:0030003">
    <property type="term" value="P:intracellular monoatomic cation homeostasis"/>
    <property type="evidence" value="ECO:0007669"/>
    <property type="project" value="UniProtKB-ARBA"/>
</dbReference>
<dbReference type="InterPro" id="IPR058533">
    <property type="entry name" value="Cation_efflux_TM"/>
</dbReference>
<evidence type="ECO:0000259" key="7">
    <source>
        <dbReference type="Pfam" id="PF01545"/>
    </source>
</evidence>
<evidence type="ECO:0000313" key="9">
    <source>
        <dbReference type="Proteomes" id="UP001212152"/>
    </source>
</evidence>
<dbReference type="InterPro" id="IPR027469">
    <property type="entry name" value="Cation_efflux_TMD_sf"/>
</dbReference>
<dbReference type="GO" id="GO:0008324">
    <property type="term" value="F:monoatomic cation transmembrane transporter activity"/>
    <property type="evidence" value="ECO:0007669"/>
    <property type="project" value="InterPro"/>
</dbReference>
<keyword evidence="2" id="KW-0813">Transport</keyword>
<comment type="caution">
    <text evidence="8">The sequence shown here is derived from an EMBL/GenBank/DDBJ whole genome shotgun (WGS) entry which is preliminary data.</text>
</comment>
<organism evidence="8 9">
    <name type="scientific">Geranomyces variabilis</name>
    <dbReference type="NCBI Taxonomy" id="109894"/>
    <lineage>
        <taxon>Eukaryota</taxon>
        <taxon>Fungi</taxon>
        <taxon>Fungi incertae sedis</taxon>
        <taxon>Chytridiomycota</taxon>
        <taxon>Chytridiomycota incertae sedis</taxon>
        <taxon>Chytridiomycetes</taxon>
        <taxon>Spizellomycetales</taxon>
        <taxon>Powellomycetaceae</taxon>
        <taxon>Geranomyces</taxon>
    </lineage>
</organism>
<comment type="subcellular location">
    <subcellularLocation>
        <location evidence="1">Membrane</location>
        <topology evidence="1">Multi-pass membrane protein</topology>
    </subcellularLocation>
</comment>
<evidence type="ECO:0000256" key="2">
    <source>
        <dbReference type="ARBA" id="ARBA00022448"/>
    </source>
</evidence>
<proteinExistence type="predicted"/>
<dbReference type="Pfam" id="PF01545">
    <property type="entry name" value="Cation_efflux"/>
    <property type="match status" value="1"/>
</dbReference>
<dbReference type="EMBL" id="JADGJQ010000001">
    <property type="protein sequence ID" value="KAJ3185496.1"/>
    <property type="molecule type" value="Genomic_DNA"/>
</dbReference>
<evidence type="ECO:0000256" key="4">
    <source>
        <dbReference type="ARBA" id="ARBA00022989"/>
    </source>
</evidence>
<evidence type="ECO:0000256" key="5">
    <source>
        <dbReference type="ARBA" id="ARBA00023136"/>
    </source>
</evidence>
<feature type="compositionally biased region" description="Pro residues" evidence="6">
    <location>
        <begin position="181"/>
        <end position="194"/>
    </location>
</feature>
<dbReference type="GO" id="GO:0098771">
    <property type="term" value="P:inorganic ion homeostasis"/>
    <property type="evidence" value="ECO:0007669"/>
    <property type="project" value="UniProtKB-ARBA"/>
</dbReference>
<protein>
    <recommendedName>
        <fullName evidence="7">Cation efflux protein transmembrane domain-containing protein</fullName>
    </recommendedName>
</protein>
<dbReference type="GO" id="GO:0016020">
    <property type="term" value="C:membrane"/>
    <property type="evidence" value="ECO:0007669"/>
    <property type="project" value="UniProtKB-SubCell"/>
</dbReference>
<dbReference type="InterPro" id="IPR050291">
    <property type="entry name" value="CDF_Transporter"/>
</dbReference>
<keyword evidence="5" id="KW-0472">Membrane</keyword>